<protein>
    <submittedName>
        <fullName evidence="1">Uncharacterized protein</fullName>
    </submittedName>
</protein>
<dbReference type="AlphaFoldDB" id="A0A375IEK2"/>
<accession>A0A375IEK2</accession>
<organism evidence="1 2">
    <name type="scientific">Cupriavidus taiwanensis</name>
    <dbReference type="NCBI Taxonomy" id="164546"/>
    <lineage>
        <taxon>Bacteria</taxon>
        <taxon>Pseudomonadati</taxon>
        <taxon>Pseudomonadota</taxon>
        <taxon>Betaproteobacteria</taxon>
        <taxon>Burkholderiales</taxon>
        <taxon>Burkholderiaceae</taxon>
        <taxon>Cupriavidus</taxon>
    </lineage>
</organism>
<dbReference type="EMBL" id="LT991976">
    <property type="protein sequence ID" value="SPK73194.1"/>
    <property type="molecule type" value="Genomic_DNA"/>
</dbReference>
<dbReference type="Proteomes" id="UP000255505">
    <property type="component" value="Chromosome I"/>
</dbReference>
<dbReference type="RefSeq" id="WP_147299641.1">
    <property type="nucleotide sequence ID" value="NZ_LT991976.1"/>
</dbReference>
<evidence type="ECO:0000313" key="2">
    <source>
        <dbReference type="Proteomes" id="UP000255505"/>
    </source>
</evidence>
<sequence>MSVKEAIEFLKLRGGFNSYKALAEAAGVDLRRVDNAVGRGSALNASEEIALGKAAGMKPMDAIQLLELAYDPAREAMLKGFRGLLNAMKRGVSLAR</sequence>
<evidence type="ECO:0000313" key="1">
    <source>
        <dbReference type="EMBL" id="SPK73194.1"/>
    </source>
</evidence>
<proteinExistence type="predicted"/>
<reference evidence="1 2" key="1">
    <citation type="submission" date="2018-01" db="EMBL/GenBank/DDBJ databases">
        <authorList>
            <person name="Gaut B.S."/>
            <person name="Morton B.R."/>
            <person name="Clegg M.T."/>
            <person name="Duvall M.R."/>
        </authorList>
    </citation>
    <scope>NUCLEOTIDE SEQUENCE [LARGE SCALE GENOMIC DNA]</scope>
    <source>
        <strain evidence="1">Cupriavidus taiwanensis LMG 19425</strain>
    </source>
</reference>
<gene>
    <name evidence="1" type="ORF">CT19425_90298</name>
</gene>
<name>A0A375IEK2_9BURK</name>